<name>A0A8H6J6X2_9PEZI</name>
<evidence type="ECO:0000313" key="3">
    <source>
        <dbReference type="Proteomes" id="UP000652219"/>
    </source>
</evidence>
<protein>
    <submittedName>
        <fullName evidence="2">Uncharacterized protein</fullName>
    </submittedName>
</protein>
<feature type="region of interest" description="Disordered" evidence="1">
    <location>
        <begin position="71"/>
        <end position="107"/>
    </location>
</feature>
<dbReference type="Proteomes" id="UP000652219">
    <property type="component" value="Unassembled WGS sequence"/>
</dbReference>
<proteinExistence type="predicted"/>
<sequence length="107" mass="11630">MGIWNVWTFQKQLDLDARRLKSALQTIATTGRTPAGLVAGHAFLHSEEALKSNELVQVVGASQAEAKLPLSGRYDAPRADAKRGLPRQHSRWTSPSGTGWPVVSGRL</sequence>
<accession>A0A8H6J6X2</accession>
<gene>
    <name evidence="2" type="ORF">CSOJ01_08140</name>
</gene>
<organism evidence="2 3">
    <name type="scientific">Colletotrichum sojae</name>
    <dbReference type="NCBI Taxonomy" id="2175907"/>
    <lineage>
        <taxon>Eukaryota</taxon>
        <taxon>Fungi</taxon>
        <taxon>Dikarya</taxon>
        <taxon>Ascomycota</taxon>
        <taxon>Pezizomycotina</taxon>
        <taxon>Sordariomycetes</taxon>
        <taxon>Hypocreomycetidae</taxon>
        <taxon>Glomerellales</taxon>
        <taxon>Glomerellaceae</taxon>
        <taxon>Colletotrichum</taxon>
        <taxon>Colletotrichum orchidearum species complex</taxon>
    </lineage>
</organism>
<dbReference type="EMBL" id="WIGN01000136">
    <property type="protein sequence ID" value="KAF6807487.1"/>
    <property type="molecule type" value="Genomic_DNA"/>
</dbReference>
<comment type="caution">
    <text evidence="2">The sequence shown here is derived from an EMBL/GenBank/DDBJ whole genome shotgun (WGS) entry which is preliminary data.</text>
</comment>
<evidence type="ECO:0000313" key="2">
    <source>
        <dbReference type="EMBL" id="KAF6807487.1"/>
    </source>
</evidence>
<keyword evidence="3" id="KW-1185">Reference proteome</keyword>
<dbReference type="AlphaFoldDB" id="A0A8H6J6X2"/>
<reference evidence="2 3" key="1">
    <citation type="journal article" date="2020" name="Phytopathology">
        <title>Genome Sequence Resources of Colletotrichum truncatum, C. plurivorum, C. musicola, and C. sojae: Four Species Pathogenic to Soybean (Glycine max).</title>
        <authorList>
            <person name="Rogerio F."/>
            <person name="Boufleur T.R."/>
            <person name="Ciampi-Guillardi M."/>
            <person name="Sukno S.A."/>
            <person name="Thon M.R."/>
            <person name="Massola Junior N.S."/>
            <person name="Baroncelli R."/>
        </authorList>
    </citation>
    <scope>NUCLEOTIDE SEQUENCE [LARGE SCALE GENOMIC DNA]</scope>
    <source>
        <strain evidence="2 3">LFN0009</strain>
    </source>
</reference>
<evidence type="ECO:0000256" key="1">
    <source>
        <dbReference type="SAM" id="MobiDB-lite"/>
    </source>
</evidence>